<dbReference type="EMBL" id="JACGWJ010001342">
    <property type="protein sequence ID" value="KAL0282996.1"/>
    <property type="molecule type" value="Genomic_DNA"/>
</dbReference>
<gene>
    <name evidence="1" type="ORF">Sradi_7243700</name>
</gene>
<proteinExistence type="predicted"/>
<reference evidence="1" key="2">
    <citation type="journal article" date="2024" name="Plant">
        <title>Genomic evolution and insights into agronomic trait innovations of Sesamum species.</title>
        <authorList>
            <person name="Miao H."/>
            <person name="Wang L."/>
            <person name="Qu L."/>
            <person name="Liu H."/>
            <person name="Sun Y."/>
            <person name="Le M."/>
            <person name="Wang Q."/>
            <person name="Wei S."/>
            <person name="Zheng Y."/>
            <person name="Lin W."/>
            <person name="Duan Y."/>
            <person name="Cao H."/>
            <person name="Xiong S."/>
            <person name="Wang X."/>
            <person name="Wei L."/>
            <person name="Li C."/>
            <person name="Ma Q."/>
            <person name="Ju M."/>
            <person name="Zhao R."/>
            <person name="Li G."/>
            <person name="Mu C."/>
            <person name="Tian Q."/>
            <person name="Mei H."/>
            <person name="Zhang T."/>
            <person name="Gao T."/>
            <person name="Zhang H."/>
        </authorList>
    </citation>
    <scope>NUCLEOTIDE SEQUENCE</scope>
    <source>
        <strain evidence="1">G02</strain>
    </source>
</reference>
<accession>A0AAW2IM25</accession>
<organism evidence="1">
    <name type="scientific">Sesamum radiatum</name>
    <name type="common">Black benniseed</name>
    <dbReference type="NCBI Taxonomy" id="300843"/>
    <lineage>
        <taxon>Eukaryota</taxon>
        <taxon>Viridiplantae</taxon>
        <taxon>Streptophyta</taxon>
        <taxon>Embryophyta</taxon>
        <taxon>Tracheophyta</taxon>
        <taxon>Spermatophyta</taxon>
        <taxon>Magnoliopsida</taxon>
        <taxon>eudicotyledons</taxon>
        <taxon>Gunneridae</taxon>
        <taxon>Pentapetalae</taxon>
        <taxon>asterids</taxon>
        <taxon>lamiids</taxon>
        <taxon>Lamiales</taxon>
        <taxon>Pedaliaceae</taxon>
        <taxon>Sesamum</taxon>
    </lineage>
</organism>
<dbReference type="AlphaFoldDB" id="A0AAW2IM25"/>
<name>A0AAW2IM25_SESRA</name>
<reference evidence="1" key="1">
    <citation type="submission" date="2020-06" db="EMBL/GenBank/DDBJ databases">
        <authorList>
            <person name="Li T."/>
            <person name="Hu X."/>
            <person name="Zhang T."/>
            <person name="Song X."/>
            <person name="Zhang H."/>
            <person name="Dai N."/>
            <person name="Sheng W."/>
            <person name="Hou X."/>
            <person name="Wei L."/>
        </authorList>
    </citation>
    <scope>NUCLEOTIDE SEQUENCE</scope>
    <source>
        <strain evidence="1">G02</strain>
        <tissue evidence="1">Leaf</tissue>
    </source>
</reference>
<comment type="caution">
    <text evidence="1">The sequence shown here is derived from an EMBL/GenBank/DDBJ whole genome shotgun (WGS) entry which is preliminary data.</text>
</comment>
<evidence type="ECO:0000313" key="1">
    <source>
        <dbReference type="EMBL" id="KAL0282996.1"/>
    </source>
</evidence>
<protein>
    <submittedName>
        <fullName evidence="1">Uncharacterized protein</fullName>
    </submittedName>
</protein>
<sequence length="113" mass="12802">MAETTQSLSQWTPSSPISSVFLREEGGQIPKFQNEQLLGEYLDFLDEERERAQLRTAAYQQRLVLQLRIKERTSAIGDPVLRKVEATGKDPGKLGANWEGPYRKDSSFGFIQA</sequence>